<feature type="domain" description="Transcriptional coactivator p15 (PC4) C-terminal" evidence="8">
    <location>
        <begin position="79"/>
        <end position="130"/>
    </location>
</feature>
<keyword evidence="3" id="KW-0805">Transcription regulation</keyword>
<evidence type="ECO:0000313" key="10">
    <source>
        <dbReference type="Proteomes" id="UP001562425"/>
    </source>
</evidence>
<dbReference type="GO" id="GO:0003677">
    <property type="term" value="F:DNA binding"/>
    <property type="evidence" value="ECO:0007669"/>
    <property type="project" value="UniProtKB-KW"/>
</dbReference>
<evidence type="ECO:0000256" key="2">
    <source>
        <dbReference type="ARBA" id="ARBA00009001"/>
    </source>
</evidence>
<feature type="compositionally biased region" description="Low complexity" evidence="7">
    <location>
        <begin position="63"/>
        <end position="72"/>
    </location>
</feature>
<evidence type="ECO:0000256" key="6">
    <source>
        <dbReference type="ARBA" id="ARBA00023242"/>
    </source>
</evidence>
<comment type="similarity">
    <text evidence="2">Belongs to the transcriptional coactivator PC4 family.</text>
</comment>
<gene>
    <name evidence="9" type="ORF">pipiens_015014</name>
</gene>
<keyword evidence="10" id="KW-1185">Reference proteome</keyword>
<evidence type="ECO:0000256" key="5">
    <source>
        <dbReference type="ARBA" id="ARBA00023163"/>
    </source>
</evidence>
<comment type="caution">
    <text evidence="9">The sequence shown here is derived from an EMBL/GenBank/DDBJ whole genome shotgun (WGS) entry which is preliminary data.</text>
</comment>
<dbReference type="InterPro" id="IPR003173">
    <property type="entry name" value="PC4_C"/>
</dbReference>
<dbReference type="Pfam" id="PF02229">
    <property type="entry name" value="PC4"/>
    <property type="match status" value="1"/>
</dbReference>
<evidence type="ECO:0000259" key="8">
    <source>
        <dbReference type="Pfam" id="PF02229"/>
    </source>
</evidence>
<dbReference type="Gene3D" id="2.30.31.10">
    <property type="entry name" value="Transcriptional Coactivator Pc4, Chain A"/>
    <property type="match status" value="1"/>
</dbReference>
<keyword evidence="6" id="KW-0539">Nucleus</keyword>
<keyword evidence="4" id="KW-0238">DNA-binding</keyword>
<evidence type="ECO:0000256" key="1">
    <source>
        <dbReference type="ARBA" id="ARBA00004123"/>
    </source>
</evidence>
<accession>A0ABD1CS73</accession>
<dbReference type="InterPro" id="IPR009044">
    <property type="entry name" value="ssDNA-bd_transcriptional_reg"/>
</dbReference>
<organism evidence="9 10">
    <name type="scientific">Culex pipiens pipiens</name>
    <name type="common">Northern house mosquito</name>
    <dbReference type="NCBI Taxonomy" id="38569"/>
    <lineage>
        <taxon>Eukaryota</taxon>
        <taxon>Metazoa</taxon>
        <taxon>Ecdysozoa</taxon>
        <taxon>Arthropoda</taxon>
        <taxon>Hexapoda</taxon>
        <taxon>Insecta</taxon>
        <taxon>Pterygota</taxon>
        <taxon>Neoptera</taxon>
        <taxon>Endopterygota</taxon>
        <taxon>Diptera</taxon>
        <taxon>Nematocera</taxon>
        <taxon>Culicoidea</taxon>
        <taxon>Culicidae</taxon>
        <taxon>Culicinae</taxon>
        <taxon>Culicini</taxon>
        <taxon>Culex</taxon>
        <taxon>Culex</taxon>
    </lineage>
</organism>
<dbReference type="AlphaFoldDB" id="A0ABD1CS73"/>
<comment type="subcellular location">
    <subcellularLocation>
        <location evidence="1">Nucleus</location>
    </subcellularLocation>
</comment>
<feature type="region of interest" description="Disordered" evidence="7">
    <location>
        <begin position="1"/>
        <end position="83"/>
    </location>
</feature>
<dbReference type="EMBL" id="JBEHCU010009763">
    <property type="protein sequence ID" value="KAL1379282.1"/>
    <property type="molecule type" value="Genomic_DNA"/>
</dbReference>
<evidence type="ECO:0000256" key="3">
    <source>
        <dbReference type="ARBA" id="ARBA00023015"/>
    </source>
</evidence>
<dbReference type="GO" id="GO:0005634">
    <property type="term" value="C:nucleus"/>
    <property type="evidence" value="ECO:0007669"/>
    <property type="project" value="UniProtKB-SubCell"/>
</dbReference>
<evidence type="ECO:0000313" key="9">
    <source>
        <dbReference type="EMBL" id="KAL1379282.1"/>
    </source>
</evidence>
<proteinExistence type="inferred from homology"/>
<feature type="compositionally biased region" description="Basic and acidic residues" evidence="7">
    <location>
        <begin position="51"/>
        <end position="62"/>
    </location>
</feature>
<dbReference type="SUPFAM" id="SSF54447">
    <property type="entry name" value="ssDNA-binding transcriptional regulator domain"/>
    <property type="match status" value="1"/>
</dbReference>
<evidence type="ECO:0000256" key="4">
    <source>
        <dbReference type="ARBA" id="ARBA00023125"/>
    </source>
</evidence>
<keyword evidence="5" id="KW-0804">Transcription</keyword>
<dbReference type="InterPro" id="IPR045125">
    <property type="entry name" value="Sub1/Tcp4-like"/>
</dbReference>
<sequence>MQGTRRPPSGRPTWSSERGLGCSGLVLPPASAKKMPKNKKKEETSDSDSGPEDRTPAKKSKSEAGSSGGAKNESGEPEWFLDKNKKVTVREFKNKVYVDIREFYEKDGKMLPGKKGVSLQVPMWKKLLEISDEVNEAIKKF</sequence>
<dbReference type="Proteomes" id="UP001562425">
    <property type="component" value="Unassembled WGS sequence"/>
</dbReference>
<name>A0ABD1CS73_CULPP</name>
<dbReference type="PANTHER" id="PTHR13215">
    <property type="entry name" value="RNA POLYMERASE II TRANSCRIPTIONAL COACTIVATOR"/>
    <property type="match status" value="1"/>
</dbReference>
<reference evidence="9 10" key="1">
    <citation type="submission" date="2024-05" db="EMBL/GenBank/DDBJ databases">
        <title>Culex pipiens pipiens assembly and annotation.</title>
        <authorList>
            <person name="Alout H."/>
            <person name="Durand T."/>
        </authorList>
    </citation>
    <scope>NUCLEOTIDE SEQUENCE [LARGE SCALE GENOMIC DNA]</scope>
    <source>
        <strain evidence="9">HA-2024</strain>
        <tissue evidence="9">Whole body</tissue>
    </source>
</reference>
<evidence type="ECO:0000256" key="7">
    <source>
        <dbReference type="SAM" id="MobiDB-lite"/>
    </source>
</evidence>
<protein>
    <recommendedName>
        <fullName evidence="8">Transcriptional coactivator p15 (PC4) C-terminal domain-containing protein</fullName>
    </recommendedName>
</protein>